<proteinExistence type="predicted"/>
<evidence type="ECO:0008006" key="3">
    <source>
        <dbReference type="Google" id="ProtNLM"/>
    </source>
</evidence>
<gene>
    <name evidence="1" type="ORF">BC938DRAFT_480889</name>
</gene>
<sequence>MPLTALSYELLCNIFRFLREPKAFSRTCRLFRTLSHDPYAIAVRLIEAHTLAHVFWFAIVNHSAILTLPLSHNLANMGALVPRCLVQGIARDLNICLPENKRPRVRLSYQVQLFLLQRAMAIYGTDSSWLLKNDWDEIVGLLRYVPHQFIPCGVPGPYFDLEGLRRLIIRTGFVPLPFKYGCGDLNRYHTDFIIYLLYHCPSAIDLLVTHAHMNIDHFIHRSSISMFSSWRWIDATIEQGLFSHYSPDLIAAAVCKLESISAAVRLDDDEVIHDFLSCWYHHTNLMAAKFDVTLRVRGFPFLLRNAKEVMESRFGWHEMTCREEWNGMPMFIPLANEYMRLFHRIADDDIPLFHWLLRLNGPNHLAVRAAFSLVVNLLATSDPATSHFRARLNTRIVGPLFGIIPRKAQTARELFLVYVEHGCAIGPRHVRDMVRKCRDVRAAIVFCKAALVLAGQGAGLERMEDEVYRFEFETRRKVETAAQVSDYGKDELRNVQAVEDEKVEAAIKALANATVGSSGEGGEEGQDLAGTDWWRIWCGLLKRKRWAGYDQAWMWEQDGLYGVGQETMMLNSAERSEESALLTAVKRVLG</sequence>
<keyword evidence="2" id="KW-1185">Reference proteome</keyword>
<protein>
    <recommendedName>
        <fullName evidence="3">F-box domain-containing protein</fullName>
    </recommendedName>
</protein>
<dbReference type="Proteomes" id="UP000274822">
    <property type="component" value="Unassembled WGS sequence"/>
</dbReference>
<dbReference type="EMBL" id="RBNJ01005406">
    <property type="protein sequence ID" value="RUS29235.1"/>
    <property type="molecule type" value="Genomic_DNA"/>
</dbReference>
<evidence type="ECO:0000313" key="2">
    <source>
        <dbReference type="Proteomes" id="UP000274822"/>
    </source>
</evidence>
<accession>A0A433QHF5</accession>
<reference evidence="1 2" key="1">
    <citation type="journal article" date="2018" name="New Phytol.">
        <title>Phylogenomics of Endogonaceae and evolution of mycorrhizas within Mucoromycota.</title>
        <authorList>
            <person name="Chang Y."/>
            <person name="Desiro A."/>
            <person name="Na H."/>
            <person name="Sandor L."/>
            <person name="Lipzen A."/>
            <person name="Clum A."/>
            <person name="Barry K."/>
            <person name="Grigoriev I.V."/>
            <person name="Martin F.M."/>
            <person name="Stajich J.E."/>
            <person name="Smith M.E."/>
            <person name="Bonito G."/>
            <person name="Spatafora J.W."/>
        </authorList>
    </citation>
    <scope>NUCLEOTIDE SEQUENCE [LARGE SCALE GENOMIC DNA]</scope>
    <source>
        <strain evidence="1 2">AD002</strain>
    </source>
</reference>
<evidence type="ECO:0000313" key="1">
    <source>
        <dbReference type="EMBL" id="RUS29235.1"/>
    </source>
</evidence>
<comment type="caution">
    <text evidence="1">The sequence shown here is derived from an EMBL/GenBank/DDBJ whole genome shotgun (WGS) entry which is preliminary data.</text>
</comment>
<name>A0A433QHF5_9FUNG</name>
<dbReference type="AlphaFoldDB" id="A0A433QHF5"/>
<organism evidence="1 2">
    <name type="scientific">Jimgerdemannia flammicorona</name>
    <dbReference type="NCBI Taxonomy" id="994334"/>
    <lineage>
        <taxon>Eukaryota</taxon>
        <taxon>Fungi</taxon>
        <taxon>Fungi incertae sedis</taxon>
        <taxon>Mucoromycota</taxon>
        <taxon>Mucoromycotina</taxon>
        <taxon>Endogonomycetes</taxon>
        <taxon>Endogonales</taxon>
        <taxon>Endogonaceae</taxon>
        <taxon>Jimgerdemannia</taxon>
    </lineage>
</organism>